<dbReference type="Proteomes" id="UP000078358">
    <property type="component" value="Unassembled WGS sequence"/>
</dbReference>
<dbReference type="NCBIfam" id="NF005143">
    <property type="entry name" value="PRK06596.1"/>
    <property type="match status" value="1"/>
</dbReference>
<organism evidence="11 12">
    <name type="scientific">Bibersteinia trehalosi Y31</name>
    <dbReference type="NCBI Taxonomy" id="1261658"/>
    <lineage>
        <taxon>Bacteria</taxon>
        <taxon>Pseudomonadati</taxon>
        <taxon>Pseudomonadota</taxon>
        <taxon>Gammaproteobacteria</taxon>
        <taxon>Pasteurellales</taxon>
        <taxon>Pasteurellaceae</taxon>
        <taxon>Bibersteinia</taxon>
    </lineage>
</organism>
<comment type="caution">
    <text evidence="7">Lacks conserved residue(s) required for the propagation of feature annotation.</text>
</comment>
<comment type="subunit">
    <text evidence="7">Interacts with the RNA polymerase core enzyme.</text>
</comment>
<dbReference type="FunFam" id="1.10.10.10:FF:000285">
    <property type="entry name" value="RNA polymerase sigma factor RpoH"/>
    <property type="match status" value="1"/>
</dbReference>
<dbReference type="GO" id="GO:0009408">
    <property type="term" value="P:response to heat"/>
    <property type="evidence" value="ECO:0007669"/>
    <property type="project" value="UniProtKB-UniRule"/>
</dbReference>
<name>A0A179CW60_BIBTR</name>
<proteinExistence type="inferred from homology"/>
<dbReference type="InterPro" id="IPR007630">
    <property type="entry name" value="RNA_pol_sigma70_r4"/>
</dbReference>
<dbReference type="InterPro" id="IPR014284">
    <property type="entry name" value="RNA_pol_sigma-70_dom"/>
</dbReference>
<keyword evidence="1 7" id="KW-0963">Cytoplasm</keyword>
<feature type="region of interest" description="Sigma-70 factor domain-2" evidence="7">
    <location>
        <begin position="93"/>
        <end position="162"/>
    </location>
</feature>
<evidence type="ECO:0000256" key="7">
    <source>
        <dbReference type="HAMAP-Rule" id="MF_00961"/>
    </source>
</evidence>
<dbReference type="PATRIC" id="fig|1261658.3.peg.973"/>
<evidence type="ECO:0000256" key="5">
    <source>
        <dbReference type="ARBA" id="ARBA00023125"/>
    </source>
</evidence>
<evidence type="ECO:0000313" key="11">
    <source>
        <dbReference type="EMBL" id="OAQ13768.1"/>
    </source>
</evidence>
<comment type="subcellular location">
    <subcellularLocation>
        <location evidence="7">Cytoplasm</location>
    </subcellularLocation>
</comment>
<dbReference type="InterPro" id="IPR009042">
    <property type="entry name" value="RNA_pol_sigma70_r1_2"/>
</dbReference>
<evidence type="ECO:0000313" key="12">
    <source>
        <dbReference type="Proteomes" id="UP000078358"/>
    </source>
</evidence>
<dbReference type="GO" id="GO:0003677">
    <property type="term" value="F:DNA binding"/>
    <property type="evidence" value="ECO:0007669"/>
    <property type="project" value="UniProtKB-UniRule"/>
</dbReference>
<feature type="short sequence motif" description="Interaction with polymerase core subunit RpoC" evidence="7">
    <location>
        <begin position="117"/>
        <end position="120"/>
    </location>
</feature>
<evidence type="ECO:0000259" key="10">
    <source>
        <dbReference type="PROSITE" id="PS00716"/>
    </source>
</evidence>
<comment type="similarity">
    <text evidence="7">Belongs to the sigma-70 factor family. RpoH subfamily.</text>
</comment>
<dbReference type="PANTHER" id="PTHR30376">
    <property type="entry name" value="SIGMA FACTOR RPOH HEAT SHOCK RELATED"/>
    <property type="match status" value="1"/>
</dbReference>
<evidence type="ECO:0000256" key="3">
    <source>
        <dbReference type="ARBA" id="ARBA00023016"/>
    </source>
</evidence>
<dbReference type="InterPro" id="IPR050813">
    <property type="entry name" value="Sigma-70_Factor"/>
</dbReference>
<dbReference type="NCBIfam" id="TIGR02392">
    <property type="entry name" value="rpoH_proteo"/>
    <property type="match status" value="1"/>
</dbReference>
<dbReference type="Gene3D" id="1.20.120.1810">
    <property type="match status" value="1"/>
</dbReference>
<dbReference type="PROSITE" id="PS00716">
    <property type="entry name" value="SIGMA70_2"/>
    <property type="match status" value="1"/>
</dbReference>
<dbReference type="GO" id="GO:0005737">
    <property type="term" value="C:cytoplasm"/>
    <property type="evidence" value="ECO:0007669"/>
    <property type="project" value="UniProtKB-SubCell"/>
</dbReference>
<evidence type="ECO:0000256" key="1">
    <source>
        <dbReference type="ARBA" id="ARBA00022490"/>
    </source>
</evidence>
<evidence type="ECO:0000256" key="2">
    <source>
        <dbReference type="ARBA" id="ARBA00023015"/>
    </source>
</evidence>
<feature type="domain" description="RNA polymerase sigma-70" evidence="10">
    <location>
        <begin position="290"/>
        <end position="316"/>
    </location>
</feature>
<dbReference type="FunFam" id="1.20.120.1810:FF:000001">
    <property type="entry name" value="RNA polymerase sigma factor RpoH"/>
    <property type="match status" value="1"/>
</dbReference>
<evidence type="ECO:0000256" key="4">
    <source>
        <dbReference type="ARBA" id="ARBA00023082"/>
    </source>
</evidence>
<dbReference type="SUPFAM" id="SSF88659">
    <property type="entry name" value="Sigma3 and sigma4 domains of RNA polymerase sigma factors"/>
    <property type="match status" value="1"/>
</dbReference>
<dbReference type="EMBL" id="JACI01000002">
    <property type="protein sequence ID" value="OAQ13768.1"/>
    <property type="molecule type" value="Genomic_DNA"/>
</dbReference>
<dbReference type="InterPro" id="IPR013325">
    <property type="entry name" value="RNA_pol_sigma_r2"/>
</dbReference>
<dbReference type="PRINTS" id="PR00046">
    <property type="entry name" value="SIGMA70FCT"/>
</dbReference>
<dbReference type="InterPro" id="IPR013324">
    <property type="entry name" value="RNA_pol_sigma_r3/r4-like"/>
</dbReference>
<evidence type="ECO:0000256" key="8">
    <source>
        <dbReference type="NCBIfam" id="TIGR02392"/>
    </source>
</evidence>
<dbReference type="InterPro" id="IPR000943">
    <property type="entry name" value="RNA_pol_sigma70"/>
</dbReference>
<keyword evidence="4 7" id="KW-0731">Sigma factor</keyword>
<dbReference type="Pfam" id="PF00140">
    <property type="entry name" value="Sigma70_r1_2"/>
    <property type="match status" value="1"/>
</dbReference>
<dbReference type="Pfam" id="PF04545">
    <property type="entry name" value="Sigma70_r4"/>
    <property type="match status" value="1"/>
</dbReference>
<feature type="domain" description="RNA polymerase sigma-70" evidence="9">
    <location>
        <begin position="117"/>
        <end position="130"/>
    </location>
</feature>
<dbReference type="RefSeq" id="WP_015431717.1">
    <property type="nucleotide sequence ID" value="NZ_JACI01000002.1"/>
</dbReference>
<comment type="caution">
    <text evidence="11">The sequence shown here is derived from an EMBL/GenBank/DDBJ whole genome shotgun (WGS) entry which is preliminary data.</text>
</comment>
<dbReference type="PANTHER" id="PTHR30376:SF3">
    <property type="entry name" value="RNA POLYMERASE SIGMA FACTOR RPOH"/>
    <property type="match status" value="1"/>
</dbReference>
<keyword evidence="2 7" id="KW-0805">Transcription regulation</keyword>
<dbReference type="PROSITE" id="PS00715">
    <property type="entry name" value="SIGMA70_1"/>
    <property type="match status" value="1"/>
</dbReference>
<dbReference type="HAMAP" id="MF_00961">
    <property type="entry name" value="Sigma70_RpoH"/>
    <property type="match status" value="1"/>
</dbReference>
<gene>
    <name evidence="7" type="primary">rpoH</name>
    <name evidence="11" type="ORF">F480_04900</name>
</gene>
<dbReference type="GO" id="GO:0016987">
    <property type="term" value="F:sigma factor activity"/>
    <property type="evidence" value="ECO:0007669"/>
    <property type="project" value="UniProtKB-UniRule"/>
</dbReference>
<keyword evidence="6 7" id="KW-0804">Transcription</keyword>
<evidence type="ECO:0000256" key="6">
    <source>
        <dbReference type="ARBA" id="ARBA00023163"/>
    </source>
</evidence>
<feature type="DNA-binding region" description="H-T-H motif" evidence="7">
    <location>
        <begin position="291"/>
        <end position="310"/>
    </location>
</feature>
<sequence length="323" mass="37138">MIKKAELKPFDDEIEEAELIDIEEVSPEDIEILEAAHVPEEHPALANSMVVSQGNLDSYIRMANQYPILTAEQEKALAERFYYDEDLDAAKQLILSHLRFVVHIARGYMGYGLPLADLIQEGNIGLMKAVKRFNPEVGVRLVSFAVHWVKAEIHEYVLRNWRIVKVATTKAQRKLFFNLRKNKQRLAWFNEEELQKVADDLGVSPDDVREMESRMTGQDMGFDLPVGSDDDEAYVPSMYIEDDRSNFADELEDEQYNGKATAQLAYALAQLDERSQDIIKTRWLDEDKATLHELAAKYNISAERVRQLENQALKKIKDCIVME</sequence>
<reference evidence="11 12" key="1">
    <citation type="submission" date="2014-01" db="EMBL/GenBank/DDBJ databases">
        <authorList>
            <person name="Zuccon D."/>
        </authorList>
    </citation>
    <scope>NUCLEOTIDE SEQUENCE [LARGE SCALE GENOMIC DNA]</scope>
    <source>
        <strain evidence="11 12">Y31</strain>
    </source>
</reference>
<dbReference type="InterPro" id="IPR007627">
    <property type="entry name" value="RNA_pol_sigma70_r2"/>
</dbReference>
<dbReference type="Pfam" id="PF04542">
    <property type="entry name" value="Sigma70_r2"/>
    <property type="match status" value="1"/>
</dbReference>
<keyword evidence="5 7" id="KW-0238">DNA-binding</keyword>
<keyword evidence="3 7" id="KW-0346">Stress response</keyword>
<accession>A0A179CW60</accession>
<protein>
    <recommendedName>
        <fullName evidence="7 8">RNA polymerase sigma factor RpoH</fullName>
    </recommendedName>
    <alternativeName>
        <fullName evidence="7">RNA polymerase sigma-32 factor</fullName>
    </alternativeName>
</protein>
<evidence type="ECO:0000259" key="9">
    <source>
        <dbReference type="PROSITE" id="PS00715"/>
    </source>
</evidence>
<dbReference type="InterPro" id="IPR012759">
    <property type="entry name" value="RNA_pol_sigma_RpoH_proteobac"/>
</dbReference>
<comment type="function">
    <text evidence="7">Sigma factors are initiation factors that promote the attachment of RNA polymerase to specific initiation sites and are then released. This sigma factor is involved in regulation of expression of heat shock genes.</text>
</comment>
<dbReference type="SUPFAM" id="SSF88946">
    <property type="entry name" value="Sigma2 domain of RNA polymerase sigma factors"/>
    <property type="match status" value="1"/>
</dbReference>
<dbReference type="NCBIfam" id="TIGR02937">
    <property type="entry name" value="sigma70-ECF"/>
    <property type="match status" value="1"/>
</dbReference>
<dbReference type="AlphaFoldDB" id="A0A179CW60"/>
<dbReference type="Gene3D" id="1.20.140.160">
    <property type="match status" value="1"/>
</dbReference>
<dbReference type="GO" id="GO:0006352">
    <property type="term" value="P:DNA-templated transcription initiation"/>
    <property type="evidence" value="ECO:0007669"/>
    <property type="project" value="UniProtKB-UniRule"/>
</dbReference>
<dbReference type="CDD" id="cd06171">
    <property type="entry name" value="Sigma70_r4"/>
    <property type="match status" value="1"/>
</dbReference>